<proteinExistence type="predicted"/>
<protein>
    <submittedName>
        <fullName evidence="1">Uncharacterized protein</fullName>
    </submittedName>
</protein>
<dbReference type="EMBL" id="MU853345">
    <property type="protein sequence ID" value="KAK4111595.1"/>
    <property type="molecule type" value="Genomic_DNA"/>
</dbReference>
<dbReference type="Proteomes" id="UP001302812">
    <property type="component" value="Unassembled WGS sequence"/>
</dbReference>
<sequence>MARIPPVCCQPMPAKGRDLSVRPTYSASFGAVSARNRPRHVSSRLLGGLRRRCDASQSLCACHKVRLSLYGYVAVHLCQVFRESIRNDLAEPNY</sequence>
<accession>A0AAN6TC35</accession>
<name>A0AAN6TC35_9PEZI</name>
<organism evidence="1 2">
    <name type="scientific">Canariomyces notabilis</name>
    <dbReference type="NCBI Taxonomy" id="2074819"/>
    <lineage>
        <taxon>Eukaryota</taxon>
        <taxon>Fungi</taxon>
        <taxon>Dikarya</taxon>
        <taxon>Ascomycota</taxon>
        <taxon>Pezizomycotina</taxon>
        <taxon>Sordariomycetes</taxon>
        <taxon>Sordariomycetidae</taxon>
        <taxon>Sordariales</taxon>
        <taxon>Chaetomiaceae</taxon>
        <taxon>Canariomyces</taxon>
    </lineage>
</organism>
<dbReference type="RefSeq" id="XP_064669165.1">
    <property type="nucleotide sequence ID" value="XM_064808624.1"/>
</dbReference>
<reference evidence="1" key="2">
    <citation type="submission" date="2023-05" db="EMBL/GenBank/DDBJ databases">
        <authorList>
            <consortium name="Lawrence Berkeley National Laboratory"/>
            <person name="Steindorff A."/>
            <person name="Hensen N."/>
            <person name="Bonometti L."/>
            <person name="Westerberg I."/>
            <person name="Brannstrom I.O."/>
            <person name="Guillou S."/>
            <person name="Cros-Aarteil S."/>
            <person name="Calhoun S."/>
            <person name="Haridas S."/>
            <person name="Kuo A."/>
            <person name="Mondo S."/>
            <person name="Pangilinan J."/>
            <person name="Riley R."/>
            <person name="Labutti K."/>
            <person name="Andreopoulos B."/>
            <person name="Lipzen A."/>
            <person name="Chen C."/>
            <person name="Yanf M."/>
            <person name="Daum C."/>
            <person name="Ng V."/>
            <person name="Clum A."/>
            <person name="Ohm R."/>
            <person name="Martin F."/>
            <person name="Silar P."/>
            <person name="Natvig D."/>
            <person name="Lalanne C."/>
            <person name="Gautier V."/>
            <person name="Ament-Velasquez S.L."/>
            <person name="Kruys A."/>
            <person name="Hutchinson M.I."/>
            <person name="Powell A.J."/>
            <person name="Barry K."/>
            <person name="Miller A.N."/>
            <person name="Grigoriev I.V."/>
            <person name="Debuchy R."/>
            <person name="Gladieux P."/>
            <person name="Thoren M.H."/>
            <person name="Johannesson H."/>
        </authorList>
    </citation>
    <scope>NUCLEOTIDE SEQUENCE</scope>
    <source>
        <strain evidence="1">CBS 508.74</strain>
    </source>
</reference>
<evidence type="ECO:0000313" key="2">
    <source>
        <dbReference type="Proteomes" id="UP001302812"/>
    </source>
</evidence>
<reference evidence="1" key="1">
    <citation type="journal article" date="2023" name="Mol. Phylogenet. Evol.">
        <title>Genome-scale phylogeny and comparative genomics of the fungal order Sordariales.</title>
        <authorList>
            <person name="Hensen N."/>
            <person name="Bonometti L."/>
            <person name="Westerberg I."/>
            <person name="Brannstrom I.O."/>
            <person name="Guillou S."/>
            <person name="Cros-Aarteil S."/>
            <person name="Calhoun S."/>
            <person name="Haridas S."/>
            <person name="Kuo A."/>
            <person name="Mondo S."/>
            <person name="Pangilinan J."/>
            <person name="Riley R."/>
            <person name="LaButti K."/>
            <person name="Andreopoulos B."/>
            <person name="Lipzen A."/>
            <person name="Chen C."/>
            <person name="Yan M."/>
            <person name="Daum C."/>
            <person name="Ng V."/>
            <person name="Clum A."/>
            <person name="Steindorff A."/>
            <person name="Ohm R.A."/>
            <person name="Martin F."/>
            <person name="Silar P."/>
            <person name="Natvig D.O."/>
            <person name="Lalanne C."/>
            <person name="Gautier V."/>
            <person name="Ament-Velasquez S.L."/>
            <person name="Kruys A."/>
            <person name="Hutchinson M.I."/>
            <person name="Powell A.J."/>
            <person name="Barry K."/>
            <person name="Miller A.N."/>
            <person name="Grigoriev I.V."/>
            <person name="Debuchy R."/>
            <person name="Gladieux P."/>
            <person name="Hiltunen Thoren M."/>
            <person name="Johannesson H."/>
        </authorList>
    </citation>
    <scope>NUCLEOTIDE SEQUENCE</scope>
    <source>
        <strain evidence="1">CBS 508.74</strain>
    </source>
</reference>
<keyword evidence="2" id="KW-1185">Reference proteome</keyword>
<dbReference type="GeneID" id="89932747"/>
<comment type="caution">
    <text evidence="1">The sequence shown here is derived from an EMBL/GenBank/DDBJ whole genome shotgun (WGS) entry which is preliminary data.</text>
</comment>
<dbReference type="AlphaFoldDB" id="A0AAN6TC35"/>
<evidence type="ECO:0000313" key="1">
    <source>
        <dbReference type="EMBL" id="KAK4111595.1"/>
    </source>
</evidence>
<gene>
    <name evidence="1" type="ORF">N656DRAFT_142444</name>
</gene>